<dbReference type="AlphaFoldDB" id="A0A444GN26"/>
<comment type="caution">
    <text evidence="2">The sequence shown here is derived from an EMBL/GenBank/DDBJ whole genome shotgun (WGS) entry which is preliminary data.</text>
</comment>
<sequence length="182" mass="20767">MRIDDVNINTSIKYGRILYDQGLGKVYDIVVDAAFCLVFPVISICLFFGIITRHSPDPFLDTFFLIMGLWLLLGWYLKGKLICIEGGGLKYNKNAVIESLKLHFPETRSITGSKKIKNAIESTRWGGIKETTILFDNENAYINRYAVAGHNKRSPFHAPFHYISLLRFKKALLKKITHKNIA</sequence>
<keyword evidence="3" id="KW-1185">Reference proteome</keyword>
<protein>
    <submittedName>
        <fullName evidence="2">Uncharacterized protein</fullName>
    </submittedName>
</protein>
<evidence type="ECO:0000313" key="2">
    <source>
        <dbReference type="EMBL" id="RWW92358.1"/>
    </source>
</evidence>
<dbReference type="EMBL" id="SBII01000012">
    <property type="protein sequence ID" value="RWW92358.1"/>
    <property type="molecule type" value="Genomic_DNA"/>
</dbReference>
<accession>A0A444GN26</accession>
<name>A0A444GN26_9FLAO</name>
<evidence type="ECO:0000313" key="3">
    <source>
        <dbReference type="Proteomes" id="UP000287527"/>
    </source>
</evidence>
<gene>
    <name evidence="2" type="ORF">EPI11_15725</name>
</gene>
<keyword evidence="1" id="KW-0472">Membrane</keyword>
<feature type="transmembrane region" description="Helical" evidence="1">
    <location>
        <begin position="58"/>
        <end position="77"/>
    </location>
</feature>
<reference evidence="2 3" key="1">
    <citation type="submission" date="2019-01" db="EMBL/GenBank/DDBJ databases">
        <title>Flavobacterium sp. nov.,isolated from freshwater.</title>
        <authorList>
            <person name="Zhang R."/>
            <person name="Du Z.-J."/>
        </authorList>
    </citation>
    <scope>NUCLEOTIDE SEQUENCE [LARGE SCALE GENOMIC DNA]</scope>
    <source>
        <strain evidence="2 3">1E403</strain>
    </source>
</reference>
<evidence type="ECO:0000256" key="1">
    <source>
        <dbReference type="SAM" id="Phobius"/>
    </source>
</evidence>
<dbReference type="Proteomes" id="UP000287527">
    <property type="component" value="Unassembled WGS sequence"/>
</dbReference>
<keyword evidence="1" id="KW-0812">Transmembrane</keyword>
<feature type="transmembrane region" description="Helical" evidence="1">
    <location>
        <begin position="29"/>
        <end position="51"/>
    </location>
</feature>
<dbReference type="RefSeq" id="WP_128390939.1">
    <property type="nucleotide sequence ID" value="NZ_SBII01000012.1"/>
</dbReference>
<organism evidence="2 3">
    <name type="scientific">Flavobacterium cerinum</name>
    <dbReference type="NCBI Taxonomy" id="2502784"/>
    <lineage>
        <taxon>Bacteria</taxon>
        <taxon>Pseudomonadati</taxon>
        <taxon>Bacteroidota</taxon>
        <taxon>Flavobacteriia</taxon>
        <taxon>Flavobacteriales</taxon>
        <taxon>Flavobacteriaceae</taxon>
        <taxon>Flavobacterium</taxon>
    </lineage>
</organism>
<keyword evidence="1" id="KW-1133">Transmembrane helix</keyword>
<proteinExistence type="predicted"/>